<dbReference type="SUPFAM" id="SSF53633">
    <property type="entry name" value="Carbamate kinase-like"/>
    <property type="match status" value="1"/>
</dbReference>
<keyword evidence="4 11" id="KW-0963">Cytoplasm</keyword>
<evidence type="ECO:0000256" key="10">
    <source>
        <dbReference type="ARBA" id="ARBA00047767"/>
    </source>
</evidence>
<dbReference type="PANTHER" id="PTHR42833">
    <property type="entry name" value="URIDYLATE KINASE"/>
    <property type="match status" value="1"/>
</dbReference>
<reference evidence="13 14" key="1">
    <citation type="submission" date="2016-12" db="EMBL/GenBank/DDBJ databases">
        <title>Discovery of methanogenic haloarchaea.</title>
        <authorList>
            <person name="Sorokin D.Y."/>
            <person name="Makarova K.S."/>
            <person name="Abbas B."/>
            <person name="Ferrer M."/>
            <person name="Golyshin P.N."/>
        </authorList>
    </citation>
    <scope>NUCLEOTIDE SEQUENCE [LARGE SCALE GENOMIC DNA]</scope>
    <source>
        <strain evidence="13">AMET1</strain>
    </source>
</reference>
<dbReference type="GO" id="GO:0033862">
    <property type="term" value="F:UMP kinase activity"/>
    <property type="evidence" value="ECO:0007669"/>
    <property type="project" value="UniProtKB-EC"/>
</dbReference>
<dbReference type="NCBIfam" id="TIGR02076">
    <property type="entry name" value="pyrH_arch"/>
    <property type="match status" value="1"/>
</dbReference>
<feature type="binding site" evidence="11">
    <location>
        <position position="43"/>
    </location>
    <ligand>
        <name>UMP</name>
        <dbReference type="ChEBI" id="CHEBI:57865"/>
    </ligand>
</feature>
<dbReference type="InterPro" id="IPR001048">
    <property type="entry name" value="Asp/Glu/Uridylate_kinase"/>
</dbReference>
<gene>
    <name evidence="11" type="primary">pyrH</name>
    <name evidence="13" type="ORF">AMET1_0732</name>
</gene>
<feature type="binding site" evidence="11">
    <location>
        <position position="139"/>
    </location>
    <ligand>
        <name>ATP</name>
        <dbReference type="ChEBI" id="CHEBI:30616"/>
    </ligand>
</feature>
<dbReference type="GO" id="GO:0044210">
    <property type="term" value="P:'de novo' CTP biosynthetic process"/>
    <property type="evidence" value="ECO:0007669"/>
    <property type="project" value="UniProtKB-UniRule"/>
</dbReference>
<dbReference type="InterPro" id="IPR036393">
    <property type="entry name" value="AceGlu_kinase-like_sf"/>
</dbReference>
<evidence type="ECO:0000256" key="6">
    <source>
        <dbReference type="ARBA" id="ARBA00022741"/>
    </source>
</evidence>
<proteinExistence type="inferred from homology"/>
<dbReference type="Pfam" id="PF00696">
    <property type="entry name" value="AA_kinase"/>
    <property type="match status" value="1"/>
</dbReference>
<comment type="caution">
    <text evidence="11">Lacks conserved residue(s) required for the propagation of feature annotation.</text>
</comment>
<evidence type="ECO:0000313" key="14">
    <source>
        <dbReference type="Proteomes" id="UP000195137"/>
    </source>
</evidence>
<organism evidence="13 14">
    <name type="scientific">Methanonatronarchaeum thermophilum</name>
    <dbReference type="NCBI Taxonomy" id="1927129"/>
    <lineage>
        <taxon>Archaea</taxon>
        <taxon>Methanobacteriati</taxon>
        <taxon>Methanobacteriota</taxon>
        <taxon>Methanonatronarchaeia</taxon>
        <taxon>Methanonatronarchaeales</taxon>
        <taxon>Methanonatronarchaeaceae</taxon>
        <taxon>Methanonatronarchaeum</taxon>
    </lineage>
</organism>
<evidence type="ECO:0000256" key="7">
    <source>
        <dbReference type="ARBA" id="ARBA00022777"/>
    </source>
</evidence>
<name>A0A1Y3GCX0_9EURY</name>
<feature type="domain" description="Aspartate/glutamate/uridylate kinase" evidence="12">
    <location>
        <begin position="2"/>
        <end position="202"/>
    </location>
</feature>
<accession>A0A1Y3GCX0</accession>
<evidence type="ECO:0000256" key="1">
    <source>
        <dbReference type="ARBA" id="ARBA00004496"/>
    </source>
</evidence>
<keyword evidence="14" id="KW-1185">Reference proteome</keyword>
<feature type="binding site" evidence="11">
    <location>
        <position position="148"/>
    </location>
    <ligand>
        <name>ATP</name>
        <dbReference type="ChEBI" id="CHEBI:30616"/>
    </ligand>
</feature>
<keyword evidence="7 11" id="KW-0418">Kinase</keyword>
<protein>
    <recommendedName>
        <fullName evidence="11">Uridylate kinase</fullName>
        <shortName evidence="11">UK</shortName>
        <ecNumber evidence="11">2.7.4.22</ecNumber>
    </recommendedName>
    <alternativeName>
        <fullName evidence="11">Uridine monophosphate kinase</fullName>
        <shortName evidence="11">UMP kinase</shortName>
        <shortName evidence="11">UMPK</shortName>
    </alternativeName>
</protein>
<evidence type="ECO:0000256" key="5">
    <source>
        <dbReference type="ARBA" id="ARBA00022679"/>
    </source>
</evidence>
<dbReference type="CDD" id="cd04253">
    <property type="entry name" value="AAK_UMPK-PyrH-Pf"/>
    <property type="match status" value="1"/>
</dbReference>
<feature type="binding site" evidence="11">
    <location>
        <position position="44"/>
    </location>
    <ligand>
        <name>ATP</name>
        <dbReference type="ChEBI" id="CHEBI:30616"/>
    </ligand>
</feature>
<comment type="subunit">
    <text evidence="11">Homohexamer.</text>
</comment>
<comment type="activity regulation">
    <text evidence="11">Inhibited by UTP.</text>
</comment>
<feature type="binding site" evidence="11">
    <location>
        <begin position="113"/>
        <end position="119"/>
    </location>
    <ligand>
        <name>UMP</name>
        <dbReference type="ChEBI" id="CHEBI:57865"/>
    </ligand>
</feature>
<sequence>MSIVISLGGSILAPDLSSSKFSEYSEVLKDISGEEEVVVVTGGGEMAREYIDIARGLGSNEAACDSIGIEVTRLNARLLISALGSDVFPEPPGSYDEVLKAFSVSDVVVMGGVSPGQSTDAVSALVAEYIDAELLVFATSVDGVYSSDPRFNDDAVKFDRITPDRLVEIVMETEIKAGAKSVVDPLASKIIERSEIPTVVLDGGVPEKIRSVILDGVHEGTLVVSEEYEGVLGGFD</sequence>
<dbReference type="GO" id="GO:0006225">
    <property type="term" value="P:UDP biosynthetic process"/>
    <property type="evidence" value="ECO:0007669"/>
    <property type="project" value="TreeGrafter"/>
</dbReference>
<dbReference type="EC" id="2.7.4.22" evidence="11"/>
<evidence type="ECO:0000256" key="3">
    <source>
        <dbReference type="ARBA" id="ARBA00007614"/>
    </source>
</evidence>
<evidence type="ECO:0000256" key="11">
    <source>
        <dbReference type="HAMAP-Rule" id="MF_01220"/>
    </source>
</evidence>
<evidence type="ECO:0000256" key="9">
    <source>
        <dbReference type="ARBA" id="ARBA00022975"/>
    </source>
</evidence>
<comment type="catalytic activity">
    <reaction evidence="10 11">
        <text>UMP + ATP = UDP + ADP</text>
        <dbReference type="Rhea" id="RHEA:24400"/>
        <dbReference type="ChEBI" id="CHEBI:30616"/>
        <dbReference type="ChEBI" id="CHEBI:57865"/>
        <dbReference type="ChEBI" id="CHEBI:58223"/>
        <dbReference type="ChEBI" id="CHEBI:456216"/>
        <dbReference type="EC" id="2.7.4.22"/>
    </reaction>
</comment>
<dbReference type="OrthoDB" id="372251at2157"/>
<evidence type="ECO:0000313" key="13">
    <source>
        <dbReference type="EMBL" id="OUJ19080.1"/>
    </source>
</evidence>
<comment type="pathway">
    <text evidence="2 11">Pyrimidine metabolism; CTP biosynthesis via de novo pathway; UDP from UMP (UMPK route): step 1/1.</text>
</comment>
<keyword evidence="6 11" id="KW-0547">Nucleotide-binding</keyword>
<dbReference type="GO" id="GO:0005737">
    <property type="term" value="C:cytoplasm"/>
    <property type="evidence" value="ECO:0007669"/>
    <property type="project" value="UniProtKB-SubCell"/>
</dbReference>
<dbReference type="PANTHER" id="PTHR42833:SF4">
    <property type="entry name" value="URIDYLATE KINASE PUMPKIN, CHLOROPLASTIC"/>
    <property type="match status" value="1"/>
</dbReference>
<evidence type="ECO:0000256" key="8">
    <source>
        <dbReference type="ARBA" id="ARBA00022840"/>
    </source>
</evidence>
<dbReference type="GO" id="GO:0005524">
    <property type="term" value="F:ATP binding"/>
    <property type="evidence" value="ECO:0007669"/>
    <property type="project" value="UniProtKB-KW"/>
</dbReference>
<evidence type="ECO:0000256" key="2">
    <source>
        <dbReference type="ARBA" id="ARBA00004791"/>
    </source>
</evidence>
<dbReference type="UniPathway" id="UPA00159">
    <property type="reaction ID" value="UER00275"/>
</dbReference>
<feature type="binding site" evidence="11">
    <location>
        <begin position="9"/>
        <end position="10"/>
    </location>
    <ligand>
        <name>ATP</name>
        <dbReference type="ChEBI" id="CHEBI:30616"/>
    </ligand>
</feature>
<comment type="similarity">
    <text evidence="3 11">Belongs to the UMP kinase family.</text>
</comment>
<dbReference type="HAMAP" id="MF_01220_A">
    <property type="entry name" value="PyrH_A"/>
    <property type="match status" value="1"/>
</dbReference>
<keyword evidence="9 11" id="KW-0665">Pyrimidine biosynthesis</keyword>
<dbReference type="Proteomes" id="UP000195137">
    <property type="component" value="Unassembled WGS sequence"/>
</dbReference>
<keyword evidence="5 11" id="KW-0808">Transferase</keyword>
<feature type="binding site" evidence="11">
    <location>
        <position position="65"/>
    </location>
    <ligand>
        <name>UMP</name>
        <dbReference type="ChEBI" id="CHEBI:57865"/>
    </ligand>
</feature>
<dbReference type="AlphaFoldDB" id="A0A1Y3GCX0"/>
<evidence type="ECO:0000259" key="12">
    <source>
        <dbReference type="Pfam" id="PF00696"/>
    </source>
</evidence>
<dbReference type="InterPro" id="IPR011817">
    <property type="entry name" value="Uridylate_kinase"/>
</dbReference>
<dbReference type="PIRSF" id="PIRSF005650">
    <property type="entry name" value="Uridylate_kin"/>
    <property type="match status" value="1"/>
</dbReference>
<feature type="binding site" evidence="11">
    <location>
        <position position="145"/>
    </location>
    <ligand>
        <name>ATP</name>
        <dbReference type="ChEBI" id="CHEBI:30616"/>
    </ligand>
</feature>
<feature type="binding site" evidence="11">
    <location>
        <position position="48"/>
    </location>
    <ligand>
        <name>ATP</name>
        <dbReference type="ChEBI" id="CHEBI:30616"/>
    </ligand>
</feature>
<dbReference type="Gene3D" id="3.40.1160.10">
    <property type="entry name" value="Acetylglutamate kinase-like"/>
    <property type="match status" value="1"/>
</dbReference>
<dbReference type="EMBL" id="MRZU01000003">
    <property type="protein sequence ID" value="OUJ19080.1"/>
    <property type="molecule type" value="Genomic_DNA"/>
</dbReference>
<comment type="caution">
    <text evidence="13">The sequence shown here is derived from an EMBL/GenBank/DDBJ whole genome shotgun (WGS) entry which is preliminary data.</text>
</comment>
<comment type="subcellular location">
    <subcellularLocation>
        <location evidence="1 11">Cytoplasm</location>
    </subcellularLocation>
</comment>
<keyword evidence="8 11" id="KW-0067">ATP-binding</keyword>
<dbReference type="RefSeq" id="WP_086637375.1">
    <property type="nucleotide sequence ID" value="NZ_MRZU01000003.1"/>
</dbReference>
<comment type="function">
    <text evidence="11">Catalyzes the reversible phosphorylation of UMP to UDP.</text>
</comment>
<dbReference type="InterPro" id="IPR011818">
    <property type="entry name" value="Uridylate_kinase_arch/spir"/>
</dbReference>
<evidence type="ECO:0000256" key="4">
    <source>
        <dbReference type="ARBA" id="ARBA00022490"/>
    </source>
</evidence>